<dbReference type="AlphaFoldDB" id="A0A1H1RDD7"/>
<evidence type="ECO:0000313" key="3">
    <source>
        <dbReference type="Proteomes" id="UP000185663"/>
    </source>
</evidence>
<keyword evidence="3" id="KW-1185">Reference proteome</keyword>
<feature type="transmembrane region" description="Helical" evidence="1">
    <location>
        <begin position="235"/>
        <end position="256"/>
    </location>
</feature>
<gene>
    <name evidence="2" type="ORF">SAMN04489860_1325</name>
</gene>
<feature type="transmembrane region" description="Helical" evidence="1">
    <location>
        <begin position="158"/>
        <end position="189"/>
    </location>
</feature>
<dbReference type="RefSeq" id="WP_083372018.1">
    <property type="nucleotide sequence ID" value="NZ_LT629776.1"/>
</dbReference>
<keyword evidence="1" id="KW-0812">Transmembrane</keyword>
<keyword evidence="1" id="KW-1133">Transmembrane helix</keyword>
<evidence type="ECO:0000256" key="1">
    <source>
        <dbReference type="SAM" id="Phobius"/>
    </source>
</evidence>
<dbReference type="OrthoDB" id="3819831at2"/>
<organism evidence="2 3">
    <name type="scientific">Paraoerskovia marina</name>
    <dbReference type="NCBI Taxonomy" id="545619"/>
    <lineage>
        <taxon>Bacteria</taxon>
        <taxon>Bacillati</taxon>
        <taxon>Actinomycetota</taxon>
        <taxon>Actinomycetes</taxon>
        <taxon>Micrococcales</taxon>
        <taxon>Cellulomonadaceae</taxon>
        <taxon>Paraoerskovia</taxon>
    </lineage>
</organism>
<protein>
    <submittedName>
        <fullName evidence="2">ABC-2 type transport system permease protein</fullName>
    </submittedName>
</protein>
<reference evidence="2 3" key="1">
    <citation type="submission" date="2016-10" db="EMBL/GenBank/DDBJ databases">
        <authorList>
            <person name="de Groot N.N."/>
        </authorList>
    </citation>
    <scope>NUCLEOTIDE SEQUENCE [LARGE SCALE GENOMIC DNA]</scope>
    <source>
        <strain evidence="2 3">DSM 22126</strain>
    </source>
</reference>
<accession>A0A1H1RDD7</accession>
<keyword evidence="1" id="KW-0472">Membrane</keyword>
<dbReference type="STRING" id="545619.SAMN04489860_1325"/>
<sequence>MRLLRAESMRFWARTLIRWAMVAGLVVAGLVVLGSWTTSTPPPDEVQASMQADFDASVKDWEDNGETYVADCLAAEKADAEELGEPLDYECDEMGPPVWADYAYFATFAGEGLSTVQLSLLLVALLTLGVGVTFVSAEHTSGAIGNWLTFEPRRSRVYWSKVVAAVLGVVPVTVVMVGLIAGGSLWAYDHHGALGRFDLDQDLRPYLEMWARSAALALGLAASGAALGSLLRHTAIVIGVVAGWAILVEAVAANVFDAIKPWTLVTSMNAWIQGGTAVYVTECDATDDSGMLCDWVEHPVSQTQGGLILTAVVVALVLVSWLVFRRRDVA</sequence>
<dbReference type="EMBL" id="LT629776">
    <property type="protein sequence ID" value="SDS33576.1"/>
    <property type="molecule type" value="Genomic_DNA"/>
</dbReference>
<evidence type="ECO:0000313" key="2">
    <source>
        <dbReference type="EMBL" id="SDS33576.1"/>
    </source>
</evidence>
<name>A0A1H1RDD7_9CELL</name>
<feature type="transmembrane region" description="Helical" evidence="1">
    <location>
        <begin position="16"/>
        <end position="36"/>
    </location>
</feature>
<dbReference type="Proteomes" id="UP000185663">
    <property type="component" value="Chromosome I"/>
</dbReference>
<proteinExistence type="predicted"/>
<dbReference type="eggNOG" id="COG1277">
    <property type="taxonomic scope" value="Bacteria"/>
</dbReference>
<feature type="transmembrane region" description="Helical" evidence="1">
    <location>
        <begin position="118"/>
        <end position="137"/>
    </location>
</feature>
<feature type="transmembrane region" description="Helical" evidence="1">
    <location>
        <begin position="305"/>
        <end position="324"/>
    </location>
</feature>
<feature type="transmembrane region" description="Helical" evidence="1">
    <location>
        <begin position="209"/>
        <end position="228"/>
    </location>
</feature>